<evidence type="ECO:0000313" key="9">
    <source>
        <dbReference type="EMBL" id="CAH7672293.1"/>
    </source>
</evidence>
<dbReference type="Pfam" id="PF18517">
    <property type="entry name" value="LZ3wCH"/>
    <property type="match status" value="1"/>
</dbReference>
<keyword evidence="3 6" id="KW-0175">Coiled coil</keyword>
<feature type="coiled-coil region" evidence="6">
    <location>
        <begin position="121"/>
        <end position="148"/>
    </location>
</feature>
<evidence type="ECO:0000256" key="2">
    <source>
        <dbReference type="ARBA" id="ARBA00005981"/>
    </source>
</evidence>
<keyword evidence="4 5" id="KW-0539">Nucleus</keyword>
<evidence type="ECO:0000259" key="7">
    <source>
        <dbReference type="Pfam" id="PF03962"/>
    </source>
</evidence>
<evidence type="ECO:0000313" key="10">
    <source>
        <dbReference type="Proteomes" id="UP001153365"/>
    </source>
</evidence>
<dbReference type="InterPro" id="IPR005647">
    <property type="entry name" value="Mnd1"/>
</dbReference>
<dbReference type="EMBL" id="CALTRL010001381">
    <property type="protein sequence ID" value="CAH7672293.1"/>
    <property type="molecule type" value="Genomic_DNA"/>
</dbReference>
<comment type="similarity">
    <text evidence="2 5">Belongs to the MND1 family.</text>
</comment>
<protein>
    <recommendedName>
        <fullName evidence="5">Meiotic nuclear division protein 1</fullName>
    </recommendedName>
</protein>
<sequence>MSTSRTGLSEEEKRLRTIEFFNKSNSFFTVKDLIKWLPKTEGIVTQSVEETIKSLIDDDLIRSEKIGTTNIIWSFRSDQSNKTLKDFEKLKTEVKALRCSNSELDQIVSRLESDRSKSDERQDNLREIKMLKRDINEIKLKLQQFRKSDPTLIKDKIKLCNDYKQGLEIWTDNLMNLMSYCKAIYHLTKTDFCNQFDLPLDFDDNI</sequence>
<dbReference type="GO" id="GO:0003690">
    <property type="term" value="F:double-stranded DNA binding"/>
    <property type="evidence" value="ECO:0007669"/>
    <property type="project" value="InterPro"/>
</dbReference>
<feature type="domain" description="Leucine zipper with capping helix" evidence="8">
    <location>
        <begin position="153"/>
        <end position="204"/>
    </location>
</feature>
<dbReference type="PIRSF" id="PIRSF026991">
    <property type="entry name" value="Mnd1"/>
    <property type="match status" value="1"/>
</dbReference>
<accession>A0AAV0AS77</accession>
<dbReference type="GO" id="GO:0007131">
    <property type="term" value="P:reciprocal meiotic recombination"/>
    <property type="evidence" value="ECO:0007669"/>
    <property type="project" value="InterPro"/>
</dbReference>
<dbReference type="InterPro" id="IPR040453">
    <property type="entry name" value="Mnd1_HTH"/>
</dbReference>
<evidence type="ECO:0000256" key="5">
    <source>
        <dbReference type="PIRNR" id="PIRNR026991"/>
    </source>
</evidence>
<organism evidence="9 10">
    <name type="scientific">Phakopsora pachyrhizi</name>
    <name type="common">Asian soybean rust disease fungus</name>
    <dbReference type="NCBI Taxonomy" id="170000"/>
    <lineage>
        <taxon>Eukaryota</taxon>
        <taxon>Fungi</taxon>
        <taxon>Dikarya</taxon>
        <taxon>Basidiomycota</taxon>
        <taxon>Pucciniomycotina</taxon>
        <taxon>Pucciniomycetes</taxon>
        <taxon>Pucciniales</taxon>
        <taxon>Phakopsoraceae</taxon>
        <taxon>Phakopsora</taxon>
    </lineage>
</organism>
<evidence type="ECO:0000256" key="6">
    <source>
        <dbReference type="SAM" id="Coils"/>
    </source>
</evidence>
<comment type="subcellular location">
    <subcellularLocation>
        <location evidence="1 5">Nucleus</location>
    </subcellularLocation>
</comment>
<evidence type="ECO:0000256" key="3">
    <source>
        <dbReference type="ARBA" id="ARBA00023054"/>
    </source>
</evidence>
<evidence type="ECO:0000256" key="1">
    <source>
        <dbReference type="ARBA" id="ARBA00004123"/>
    </source>
</evidence>
<comment type="function">
    <text evidence="5">Required for proper homologous chromosome pairing and efficient cross-over and intragenic recombination during meiosis.</text>
</comment>
<feature type="domain" description="Mnd1 HTH" evidence="7">
    <location>
        <begin position="18"/>
        <end position="76"/>
    </location>
</feature>
<gene>
    <name evidence="9" type="ORF">PPACK8108_LOCUS7102</name>
</gene>
<dbReference type="InterPro" id="IPR040661">
    <property type="entry name" value="LZ3wCH"/>
</dbReference>
<dbReference type="Proteomes" id="UP001153365">
    <property type="component" value="Unassembled WGS sequence"/>
</dbReference>
<evidence type="ECO:0000259" key="8">
    <source>
        <dbReference type="Pfam" id="PF18517"/>
    </source>
</evidence>
<reference evidence="9" key="1">
    <citation type="submission" date="2022-06" db="EMBL/GenBank/DDBJ databases">
        <authorList>
            <consortium name="SYNGENTA / RWTH Aachen University"/>
        </authorList>
    </citation>
    <scope>NUCLEOTIDE SEQUENCE</scope>
</reference>
<dbReference type="GO" id="GO:0005634">
    <property type="term" value="C:nucleus"/>
    <property type="evidence" value="ECO:0007669"/>
    <property type="project" value="UniProtKB-SubCell"/>
</dbReference>
<name>A0AAV0AS77_PHAPC</name>
<proteinExistence type="inferred from homology"/>
<keyword evidence="10" id="KW-1185">Reference proteome</keyword>
<evidence type="ECO:0000256" key="4">
    <source>
        <dbReference type="ARBA" id="ARBA00023242"/>
    </source>
</evidence>
<dbReference type="AlphaFoldDB" id="A0AAV0AS77"/>
<comment type="caution">
    <text evidence="9">The sequence shown here is derived from an EMBL/GenBank/DDBJ whole genome shotgun (WGS) entry which is preliminary data.</text>
</comment>
<dbReference type="Pfam" id="PF03962">
    <property type="entry name" value="Mnd1"/>
    <property type="match status" value="1"/>
</dbReference>